<keyword evidence="2" id="KW-1185">Reference proteome</keyword>
<reference evidence="1 2" key="1">
    <citation type="submission" date="2019-04" db="EMBL/GenBank/DDBJ databases">
        <title>Aspergillus burnettii sp. nov., novel species from soil in southeast Queensland.</title>
        <authorList>
            <person name="Gilchrist C.L.M."/>
            <person name="Pitt J.I."/>
            <person name="Lange L."/>
            <person name="Lacey H.J."/>
            <person name="Vuong D."/>
            <person name="Midgley D.J."/>
            <person name="Greenfield P."/>
            <person name="Bradbury M."/>
            <person name="Lacey E."/>
            <person name="Busk P.K."/>
            <person name="Pilgaard B."/>
            <person name="Chooi Y.H."/>
            <person name="Piggott A.M."/>
        </authorList>
    </citation>
    <scope>NUCLEOTIDE SEQUENCE [LARGE SCALE GENOMIC DNA]</scope>
    <source>
        <strain evidence="1 2">FRR 5400</strain>
    </source>
</reference>
<dbReference type="AlphaFoldDB" id="A0A8H6A9V8"/>
<organism evidence="1 2">
    <name type="scientific">Petromyces alliaceus</name>
    <name type="common">Aspergillus alliaceus</name>
    <dbReference type="NCBI Taxonomy" id="209559"/>
    <lineage>
        <taxon>Eukaryota</taxon>
        <taxon>Fungi</taxon>
        <taxon>Dikarya</taxon>
        <taxon>Ascomycota</taxon>
        <taxon>Pezizomycotina</taxon>
        <taxon>Eurotiomycetes</taxon>
        <taxon>Eurotiomycetidae</taxon>
        <taxon>Eurotiales</taxon>
        <taxon>Aspergillaceae</taxon>
        <taxon>Aspergillus</taxon>
        <taxon>Aspergillus subgen. Circumdati</taxon>
    </lineage>
</organism>
<gene>
    <name evidence="1" type="ORF">ETB97_009404</name>
</gene>
<evidence type="ECO:0000313" key="2">
    <source>
        <dbReference type="Proteomes" id="UP000541154"/>
    </source>
</evidence>
<evidence type="ECO:0000313" key="1">
    <source>
        <dbReference type="EMBL" id="KAF5863769.1"/>
    </source>
</evidence>
<protein>
    <submittedName>
        <fullName evidence="1">Uncharacterized protein</fullName>
    </submittedName>
</protein>
<dbReference type="Proteomes" id="UP000541154">
    <property type="component" value="Unassembled WGS sequence"/>
</dbReference>
<sequence length="105" mass="12126">MTASPIDMARQDSRLCDQLSGVVEVRPPGGIDNLYHCAHEVYWATTELVYAWDQEKPPYRESEKIGCTSQVERRVGQVKLLDIPFVRETFDINKHKCKEDESKEL</sequence>
<dbReference type="EMBL" id="SPNV01000045">
    <property type="protein sequence ID" value="KAF5863769.1"/>
    <property type="molecule type" value="Genomic_DNA"/>
</dbReference>
<accession>A0A8H6A9V8</accession>
<comment type="caution">
    <text evidence="1">The sequence shown here is derived from an EMBL/GenBank/DDBJ whole genome shotgun (WGS) entry which is preliminary data.</text>
</comment>
<proteinExistence type="predicted"/>
<name>A0A8H6A9V8_PETAA</name>